<dbReference type="PROSITE" id="PS51257">
    <property type="entry name" value="PROKAR_LIPOPROTEIN"/>
    <property type="match status" value="1"/>
</dbReference>
<accession>A0A2A8D1F2</accession>
<dbReference type="Gene3D" id="3.30.9.10">
    <property type="entry name" value="D-Amino Acid Oxidase, subunit A, domain 2"/>
    <property type="match status" value="1"/>
</dbReference>
<comment type="caution">
    <text evidence="2">The sequence shown here is derived from an EMBL/GenBank/DDBJ whole genome shotgun (WGS) entry which is preliminary data.</text>
</comment>
<sequence>MARPILIAGAGIAGACAAFELARHHDGPVHVFEADQPAAGASGAAAGLVNPLMGRRARPVWRLPQALDAVDRILQDAGCEHLLEGNGVLRPTVEPEQVDSFQNAAAAHPDLAEWLSEDAVREKAPDIRTCGGGLFIRRGGAVDVAALVRAILDAGKKHGVKLHTSSRALYWSEQQDHVLLEVEQADSDEHVIKEYEGAYLLLCLGQGYVNVPELTNLALTGIKGQTVHVRRPPESGDGPLLPLSGRGYIVPNDDGTLILGSSYTHNFDSLDPDPDETAYILKKTSHMLPGLQEAEILGVTTGVRVKHANSNLPIVGPLPGRRRIWTFTALGSKGLLTAPMLAHELPGYLQNPSIIPLDVEMPDLLT</sequence>
<dbReference type="GO" id="GO:0005737">
    <property type="term" value="C:cytoplasm"/>
    <property type="evidence" value="ECO:0007669"/>
    <property type="project" value="TreeGrafter"/>
</dbReference>
<dbReference type="RefSeq" id="WP_098073687.1">
    <property type="nucleotide sequence ID" value="NZ_PDEQ01000001.1"/>
</dbReference>
<proteinExistence type="predicted"/>
<evidence type="ECO:0000259" key="1">
    <source>
        <dbReference type="Pfam" id="PF01266"/>
    </source>
</evidence>
<dbReference type="EMBL" id="PDEQ01000001">
    <property type="protein sequence ID" value="PEN14792.1"/>
    <property type="molecule type" value="Genomic_DNA"/>
</dbReference>
<gene>
    <name evidence="2" type="ORF">CRI94_00405</name>
</gene>
<dbReference type="Proteomes" id="UP000220102">
    <property type="component" value="Unassembled WGS sequence"/>
</dbReference>
<evidence type="ECO:0000313" key="3">
    <source>
        <dbReference type="Proteomes" id="UP000220102"/>
    </source>
</evidence>
<dbReference type="SUPFAM" id="SSF51905">
    <property type="entry name" value="FAD/NAD(P)-binding domain"/>
    <property type="match status" value="1"/>
</dbReference>
<organism evidence="2 3">
    <name type="scientific">Longibacter salinarum</name>
    <dbReference type="NCBI Taxonomy" id="1850348"/>
    <lineage>
        <taxon>Bacteria</taxon>
        <taxon>Pseudomonadati</taxon>
        <taxon>Rhodothermota</taxon>
        <taxon>Rhodothermia</taxon>
        <taxon>Rhodothermales</taxon>
        <taxon>Salisaetaceae</taxon>
        <taxon>Longibacter</taxon>
    </lineage>
</organism>
<evidence type="ECO:0000313" key="2">
    <source>
        <dbReference type="EMBL" id="PEN14792.1"/>
    </source>
</evidence>
<dbReference type="OrthoDB" id="214253at2"/>
<protein>
    <submittedName>
        <fullName evidence="2">Glycine oxidase</fullName>
    </submittedName>
</protein>
<dbReference type="PANTHER" id="PTHR13847:SF261">
    <property type="entry name" value="FAD-DEPENDENT OXIDOREDUCTASE FAMILY PROTEIN"/>
    <property type="match status" value="1"/>
</dbReference>
<dbReference type="AlphaFoldDB" id="A0A2A8D1F2"/>
<name>A0A2A8D1F2_9BACT</name>
<dbReference type="Pfam" id="PF01266">
    <property type="entry name" value="DAO"/>
    <property type="match status" value="1"/>
</dbReference>
<dbReference type="InterPro" id="IPR036188">
    <property type="entry name" value="FAD/NAD-bd_sf"/>
</dbReference>
<reference evidence="2 3" key="1">
    <citation type="submission" date="2017-10" db="EMBL/GenBank/DDBJ databases">
        <title>Draft genome of Longibacter Salinarum.</title>
        <authorList>
            <person name="Goh K.M."/>
            <person name="Shamsir M.S."/>
            <person name="Lim S.W."/>
        </authorList>
    </citation>
    <scope>NUCLEOTIDE SEQUENCE [LARGE SCALE GENOMIC DNA]</scope>
    <source>
        <strain evidence="2 3">KCTC 52045</strain>
    </source>
</reference>
<dbReference type="InterPro" id="IPR006076">
    <property type="entry name" value="FAD-dep_OxRdtase"/>
</dbReference>
<dbReference type="Gene3D" id="3.50.50.60">
    <property type="entry name" value="FAD/NAD(P)-binding domain"/>
    <property type="match status" value="1"/>
</dbReference>
<feature type="domain" description="FAD dependent oxidoreductase" evidence="1">
    <location>
        <begin position="5"/>
        <end position="344"/>
    </location>
</feature>
<dbReference type="PANTHER" id="PTHR13847">
    <property type="entry name" value="SARCOSINE DEHYDROGENASE-RELATED"/>
    <property type="match status" value="1"/>
</dbReference>
<keyword evidence="3" id="KW-1185">Reference proteome</keyword>